<gene>
    <name evidence="4" type="ORF">C8D82_13134</name>
</gene>
<dbReference type="RefSeq" id="WP_116885346.1">
    <property type="nucleotide sequence ID" value="NZ_CABMMC010000024.1"/>
</dbReference>
<sequence>MKYLTILPTLLAALALTAAEITITPERPEALYRCGETAGYTLTVTAKDGRPLRAGKLHAIFTRDSCTPVARRSFDLAKKEPPYVAQAALNEPGFLRMAVMLEEPGEKPQYKIAAAGYEPEKLRPGMPEPEDFMQFWRDGQRKLRETPADIRLTPIPEFTKPDREVYRLSVGTLDGQRVYGFLTIPKKGKAKYPALVNVPGAGPGIFADVMLADQGFVMLNMNVLPYPVPRLAGESRAKYDEYLKAGGHYKFRGVPDRDRYHFRNVYLGIDRAIDYLAERPEVDARNIGIFGSSQGGGSAIILAALNAHIKAAVANVPALCDHGAPAKGRAPGWPLFADEFKNDPAALEMARYFDAANFAAHLKCPVRVIVGFIDPVCSPSSVYAMYNRIPTDKKIVNEPLMGHATRMSYTRAKAWLFDQLTPSQVPGWPESVELAVGDLGLRLESRSFWTLYRIDYKGDRLGVDQWGSHYGNVFSFREYGFVGSGHRENENERILCLALEVDGKPVERPAPSIRASAVKLVKRSMVRGLEVTDTLEIADNRITETVHVTCRSPERLGYAFFCMYPWATSFTLYRALDEGTGGSFTDSGEFLLNSPARAVALFNPKFNKGVLSIVEKEWRTGPRREQYRDTPGRYRKHYSQLLAGKRFEQGQQCEFKMTVIPYECTPENWVAAAEKLAGKREKK</sequence>
<dbReference type="EMBL" id="QEKH01000031">
    <property type="protein sequence ID" value="PVY37295.1"/>
    <property type="molecule type" value="Genomic_DNA"/>
</dbReference>
<dbReference type="AlphaFoldDB" id="A0A2U1ALM8"/>
<dbReference type="Gene3D" id="3.40.50.1820">
    <property type="entry name" value="alpha/beta hydrolase"/>
    <property type="match status" value="1"/>
</dbReference>
<keyword evidence="2" id="KW-0732">Signal</keyword>
<comment type="caution">
    <text evidence="4">The sequence shown here is derived from an EMBL/GenBank/DDBJ whole genome shotgun (WGS) entry which is preliminary data.</text>
</comment>
<dbReference type="OrthoDB" id="3668964at2"/>
<dbReference type="Proteomes" id="UP000245959">
    <property type="component" value="Unassembled WGS sequence"/>
</dbReference>
<evidence type="ECO:0000256" key="2">
    <source>
        <dbReference type="SAM" id="SignalP"/>
    </source>
</evidence>
<accession>A0A2U1ALM8</accession>
<evidence type="ECO:0000259" key="3">
    <source>
        <dbReference type="Pfam" id="PF05448"/>
    </source>
</evidence>
<dbReference type="SUPFAM" id="SSF53474">
    <property type="entry name" value="alpha/beta-Hydrolases"/>
    <property type="match status" value="1"/>
</dbReference>
<feature type="signal peptide" evidence="2">
    <location>
        <begin position="1"/>
        <end position="18"/>
    </location>
</feature>
<dbReference type="PANTHER" id="PTHR40111:SF1">
    <property type="entry name" value="CEPHALOSPORIN-C DEACETYLASE"/>
    <property type="match status" value="1"/>
</dbReference>
<dbReference type="InterPro" id="IPR029058">
    <property type="entry name" value="AB_hydrolase_fold"/>
</dbReference>
<dbReference type="Pfam" id="PF05448">
    <property type="entry name" value="AXE1"/>
    <property type="match status" value="1"/>
</dbReference>
<evidence type="ECO:0000313" key="5">
    <source>
        <dbReference type="Proteomes" id="UP000245959"/>
    </source>
</evidence>
<evidence type="ECO:0000313" key="4">
    <source>
        <dbReference type="EMBL" id="PVY37295.1"/>
    </source>
</evidence>
<dbReference type="InterPro" id="IPR008391">
    <property type="entry name" value="AXE1_dom"/>
</dbReference>
<dbReference type="GeneID" id="78296625"/>
<feature type="active site" description="Charge relay system" evidence="1">
    <location>
        <position position="374"/>
    </location>
</feature>
<dbReference type="InterPro" id="IPR039069">
    <property type="entry name" value="CE7"/>
</dbReference>
<organism evidence="4 5">
    <name type="scientific">Victivallis vadensis</name>
    <dbReference type="NCBI Taxonomy" id="172901"/>
    <lineage>
        <taxon>Bacteria</taxon>
        <taxon>Pseudomonadati</taxon>
        <taxon>Lentisphaerota</taxon>
        <taxon>Lentisphaeria</taxon>
        <taxon>Victivallales</taxon>
        <taxon>Victivallaceae</taxon>
        <taxon>Victivallis</taxon>
    </lineage>
</organism>
<dbReference type="GO" id="GO:0052689">
    <property type="term" value="F:carboxylic ester hydrolase activity"/>
    <property type="evidence" value="ECO:0007669"/>
    <property type="project" value="TreeGrafter"/>
</dbReference>
<feature type="active site" description="Nucleophile" evidence="1">
    <location>
        <position position="293"/>
    </location>
</feature>
<reference evidence="4 5" key="1">
    <citation type="submission" date="2018-04" db="EMBL/GenBank/DDBJ databases">
        <title>Genomic Encyclopedia of Type Strains, Phase IV (KMG-IV): sequencing the most valuable type-strain genomes for metagenomic binning, comparative biology and taxonomic classification.</title>
        <authorList>
            <person name="Goeker M."/>
        </authorList>
    </citation>
    <scope>NUCLEOTIDE SEQUENCE [LARGE SCALE GENOMIC DNA]</scope>
    <source>
        <strain evidence="4 5">DSM 14823</strain>
    </source>
</reference>
<proteinExistence type="predicted"/>
<feature type="active site" description="Charge relay system" evidence="1">
    <location>
        <position position="403"/>
    </location>
</feature>
<feature type="domain" description="Acetyl xylan esterase" evidence="3">
    <location>
        <begin position="121"/>
        <end position="417"/>
    </location>
</feature>
<dbReference type="GO" id="GO:0005976">
    <property type="term" value="P:polysaccharide metabolic process"/>
    <property type="evidence" value="ECO:0007669"/>
    <property type="project" value="TreeGrafter"/>
</dbReference>
<name>A0A2U1ALM8_9BACT</name>
<dbReference type="ESTHER" id="9bact-d1n9u1">
    <property type="family name" value="Acetyl-esterase_deacetylase"/>
</dbReference>
<dbReference type="PANTHER" id="PTHR40111">
    <property type="entry name" value="CEPHALOSPORIN-C DEACETYLASE"/>
    <property type="match status" value="1"/>
</dbReference>
<feature type="chain" id="PRO_5015680030" evidence="2">
    <location>
        <begin position="19"/>
        <end position="683"/>
    </location>
</feature>
<protein>
    <submittedName>
        <fullName evidence="4">Cephalosporin-C deacetylase-like acetyl esterase</fullName>
    </submittedName>
</protein>
<evidence type="ECO:0000256" key="1">
    <source>
        <dbReference type="PIRSR" id="PIRSR639069-1"/>
    </source>
</evidence>
<keyword evidence="5" id="KW-1185">Reference proteome</keyword>